<feature type="active site" description="Nucleophile" evidence="4">
    <location>
        <position position="38"/>
    </location>
</feature>
<feature type="short sequence motif" description="DGA/G" evidence="4">
    <location>
        <begin position="157"/>
        <end position="159"/>
    </location>
</feature>
<dbReference type="GO" id="GO:0055088">
    <property type="term" value="P:lipid homeostasis"/>
    <property type="evidence" value="ECO:0007669"/>
    <property type="project" value="TreeGrafter"/>
</dbReference>
<feature type="active site" description="Proton acceptor" evidence="4">
    <location>
        <position position="157"/>
    </location>
</feature>
<dbReference type="KEGG" id="csol:105365411"/>
<dbReference type="RefSeq" id="XP_011501860.1">
    <property type="nucleotide sequence ID" value="XM_011503558.1"/>
</dbReference>
<evidence type="ECO:0000256" key="1">
    <source>
        <dbReference type="ARBA" id="ARBA00013279"/>
    </source>
</evidence>
<dbReference type="Proteomes" id="UP000695007">
    <property type="component" value="Unplaced"/>
</dbReference>
<dbReference type="InterPro" id="IPR016035">
    <property type="entry name" value="Acyl_Trfase/lysoPLipase"/>
</dbReference>
<feature type="compositionally biased region" description="Polar residues" evidence="5">
    <location>
        <begin position="558"/>
        <end position="569"/>
    </location>
</feature>
<dbReference type="InterPro" id="IPR002641">
    <property type="entry name" value="PNPLA_dom"/>
</dbReference>
<feature type="region of interest" description="Disordered" evidence="5">
    <location>
        <begin position="524"/>
        <end position="569"/>
    </location>
</feature>
<dbReference type="PANTHER" id="PTHR12406">
    <property type="entry name" value="CALCIUM-INDEPENDENT PHOSPHOLIPASE A2 IPLA2 -RELATED"/>
    <property type="match status" value="1"/>
</dbReference>
<evidence type="ECO:0000259" key="6">
    <source>
        <dbReference type="PROSITE" id="PS51635"/>
    </source>
</evidence>
<dbReference type="SUPFAM" id="SSF52151">
    <property type="entry name" value="FabD/lysophospholipase-like"/>
    <property type="match status" value="1"/>
</dbReference>
<dbReference type="Gene3D" id="3.40.1090.10">
    <property type="entry name" value="Cytosolic phospholipase A2 catalytic domain"/>
    <property type="match status" value="2"/>
</dbReference>
<feature type="compositionally biased region" description="Basic and acidic residues" evidence="5">
    <location>
        <begin position="544"/>
        <end position="557"/>
    </location>
</feature>
<dbReference type="PANTHER" id="PTHR12406:SF41">
    <property type="entry name" value="BRUMMER, ISOFORM B-RELATED"/>
    <property type="match status" value="1"/>
</dbReference>
<name>A0AAJ6YPI0_9HYME</name>
<dbReference type="GO" id="GO:0005737">
    <property type="term" value="C:cytoplasm"/>
    <property type="evidence" value="ECO:0007669"/>
    <property type="project" value="TreeGrafter"/>
</dbReference>
<evidence type="ECO:0000256" key="2">
    <source>
        <dbReference type="ARBA" id="ARBA00022801"/>
    </source>
</evidence>
<dbReference type="Pfam" id="PF01734">
    <property type="entry name" value="Patatin"/>
    <property type="match status" value="1"/>
</dbReference>
<dbReference type="AlphaFoldDB" id="A0AAJ6YPI0"/>
<dbReference type="GeneID" id="105365411"/>
<gene>
    <name evidence="8" type="primary">LOC105365411</name>
</gene>
<feature type="compositionally biased region" description="Polar residues" evidence="5">
    <location>
        <begin position="532"/>
        <end position="543"/>
    </location>
</feature>
<keyword evidence="3 4" id="KW-0443">Lipid metabolism</keyword>
<accession>A0AAJ6YPI0</accession>
<feature type="domain" description="PNPLA" evidence="6">
    <location>
        <begin position="3"/>
        <end position="170"/>
    </location>
</feature>
<keyword evidence="4" id="KW-0442">Lipid degradation</keyword>
<feature type="short sequence motif" description="GXSXG" evidence="4">
    <location>
        <begin position="36"/>
        <end position="40"/>
    </location>
</feature>
<reference evidence="8" key="1">
    <citation type="submission" date="2025-08" db="UniProtKB">
        <authorList>
            <consortium name="RefSeq"/>
        </authorList>
    </citation>
    <scope>IDENTIFICATION</scope>
</reference>
<dbReference type="GO" id="GO:0005811">
    <property type="term" value="C:lipid droplet"/>
    <property type="evidence" value="ECO:0007669"/>
    <property type="project" value="TreeGrafter"/>
</dbReference>
<protein>
    <recommendedName>
        <fullName evidence="1">triacylglycerol lipase</fullName>
        <ecNumber evidence="1">3.1.1.3</ecNumber>
    </recommendedName>
</protein>
<dbReference type="GO" id="GO:0019433">
    <property type="term" value="P:triglyceride catabolic process"/>
    <property type="evidence" value="ECO:0007669"/>
    <property type="project" value="TreeGrafter"/>
</dbReference>
<evidence type="ECO:0000313" key="8">
    <source>
        <dbReference type="RefSeq" id="XP_011501860.1"/>
    </source>
</evidence>
<keyword evidence="2 4" id="KW-0378">Hydrolase</keyword>
<keyword evidence="7" id="KW-1185">Reference proteome</keyword>
<dbReference type="EC" id="3.1.1.3" evidence="1"/>
<dbReference type="GO" id="GO:0004806">
    <property type="term" value="F:triacylglycerol lipase activity"/>
    <property type="evidence" value="ECO:0007669"/>
    <property type="project" value="UniProtKB-EC"/>
</dbReference>
<organism evidence="7 8">
    <name type="scientific">Ceratosolen solmsi marchali</name>
    <dbReference type="NCBI Taxonomy" id="326594"/>
    <lineage>
        <taxon>Eukaryota</taxon>
        <taxon>Metazoa</taxon>
        <taxon>Ecdysozoa</taxon>
        <taxon>Arthropoda</taxon>
        <taxon>Hexapoda</taxon>
        <taxon>Insecta</taxon>
        <taxon>Pterygota</taxon>
        <taxon>Neoptera</taxon>
        <taxon>Endopterygota</taxon>
        <taxon>Hymenoptera</taxon>
        <taxon>Apocrita</taxon>
        <taxon>Proctotrupomorpha</taxon>
        <taxon>Chalcidoidea</taxon>
        <taxon>Agaonidae</taxon>
        <taxon>Agaoninae</taxon>
        <taxon>Ceratosolen</taxon>
    </lineage>
</organism>
<dbReference type="PROSITE" id="PS51635">
    <property type="entry name" value="PNPLA"/>
    <property type="match status" value="1"/>
</dbReference>
<dbReference type="CDD" id="cd07218">
    <property type="entry name" value="Pat_iPLA2"/>
    <property type="match status" value="1"/>
</dbReference>
<evidence type="ECO:0000256" key="3">
    <source>
        <dbReference type="ARBA" id="ARBA00023098"/>
    </source>
</evidence>
<evidence type="ECO:0000256" key="5">
    <source>
        <dbReference type="SAM" id="MobiDB-lite"/>
    </source>
</evidence>
<dbReference type="InterPro" id="IPR033562">
    <property type="entry name" value="PLPL"/>
</dbReference>
<dbReference type="CTD" id="39611"/>
<dbReference type="FunFam" id="3.40.1090.10:FF:000003">
    <property type="entry name" value="Patatin-like phospholipase domain-containing protein 2"/>
    <property type="match status" value="1"/>
</dbReference>
<dbReference type="GO" id="GO:0016020">
    <property type="term" value="C:membrane"/>
    <property type="evidence" value="ECO:0007669"/>
    <property type="project" value="TreeGrafter"/>
</dbReference>
<evidence type="ECO:0000256" key="4">
    <source>
        <dbReference type="PROSITE-ProRule" id="PRU01161"/>
    </source>
</evidence>
<evidence type="ECO:0000313" key="7">
    <source>
        <dbReference type="Proteomes" id="UP000695007"/>
    </source>
</evidence>
<dbReference type="FunFam" id="3.40.1090.10:FF:000017">
    <property type="entry name" value="Patatin-like phospholipase domain-containing protein 2"/>
    <property type="match status" value="1"/>
</dbReference>
<feature type="short sequence motif" description="GXGXXG" evidence="4">
    <location>
        <begin position="7"/>
        <end position="12"/>
    </location>
</feature>
<sequence>MNLSFAGCGFLGIYHIGVAVCFKKYAPHLLLDKISGASAGAIAACCLLCDLPLGEMTSNLLRLAREARQRALGPFSPSFNVQEILLESLQKFLPDDAHIRVSGKLHISLTRVYDGKNVIVSQYNSREDLLQALLASSFIPFFCGLLPPRFHGIRYMDGGFSDNLPTLDENTITVSPFCGESDICPRDISSQLFHVNFANTSIELSRQNMYRFARILFPPNPEVLSNMCKQGFDDALRFLNRNNLINCTRCLAVQSTFVVSETLEDSSTEYDPECLECKMHRQEALVANLPETVMMIFQDAIDSANKGLINWLFKHRSIKLLSLLSLPYTLPVDVVYATFTKFILNAPRIQKGLMEMSRYFLEQLSLVFPQINVYYQPIPQTIKCHVNFMEYGSNIYDVESIDDSIFNQQKTNLNLTLKYNDAKPWTNCKQSTNCVINMSDLTMSTINNDTLENILQVTGEQETLMAYYYMDNSSEVHITELFDVNNEKLELKDDCIRLHQPQEESLQTFKTGDWNENHWVVQRNEKNHNRRNSNQPSFSNNLSKNDRQDNHNNHPESESNWNTTVYLNP</sequence>
<proteinExistence type="predicted"/>